<dbReference type="Proteomes" id="UP000324222">
    <property type="component" value="Unassembled WGS sequence"/>
</dbReference>
<gene>
    <name evidence="2" type="ORF">E2C01_039218</name>
</gene>
<keyword evidence="3" id="KW-1185">Reference proteome</keyword>
<organism evidence="2 3">
    <name type="scientific">Portunus trituberculatus</name>
    <name type="common">Swimming crab</name>
    <name type="synonym">Neptunus trituberculatus</name>
    <dbReference type="NCBI Taxonomy" id="210409"/>
    <lineage>
        <taxon>Eukaryota</taxon>
        <taxon>Metazoa</taxon>
        <taxon>Ecdysozoa</taxon>
        <taxon>Arthropoda</taxon>
        <taxon>Crustacea</taxon>
        <taxon>Multicrustacea</taxon>
        <taxon>Malacostraca</taxon>
        <taxon>Eumalacostraca</taxon>
        <taxon>Eucarida</taxon>
        <taxon>Decapoda</taxon>
        <taxon>Pleocyemata</taxon>
        <taxon>Brachyura</taxon>
        <taxon>Eubrachyura</taxon>
        <taxon>Portunoidea</taxon>
        <taxon>Portunidae</taxon>
        <taxon>Portuninae</taxon>
        <taxon>Portunus</taxon>
    </lineage>
</organism>
<accession>A0A5B7FKT0</accession>
<feature type="region of interest" description="Disordered" evidence="1">
    <location>
        <begin position="59"/>
        <end position="87"/>
    </location>
</feature>
<protein>
    <submittedName>
        <fullName evidence="2">Uncharacterized protein</fullName>
    </submittedName>
</protein>
<evidence type="ECO:0000313" key="3">
    <source>
        <dbReference type="Proteomes" id="UP000324222"/>
    </source>
</evidence>
<proteinExistence type="predicted"/>
<reference evidence="2 3" key="1">
    <citation type="submission" date="2019-05" db="EMBL/GenBank/DDBJ databases">
        <title>Another draft genome of Portunus trituberculatus and its Hox gene families provides insights of decapod evolution.</title>
        <authorList>
            <person name="Jeong J.-H."/>
            <person name="Song I."/>
            <person name="Kim S."/>
            <person name="Choi T."/>
            <person name="Kim D."/>
            <person name="Ryu S."/>
            <person name="Kim W."/>
        </authorList>
    </citation>
    <scope>NUCLEOTIDE SEQUENCE [LARGE SCALE GENOMIC DNA]</scope>
    <source>
        <tissue evidence="2">Muscle</tissue>
    </source>
</reference>
<name>A0A5B7FKT0_PORTR</name>
<comment type="caution">
    <text evidence="2">The sequence shown here is derived from an EMBL/GenBank/DDBJ whole genome shotgun (WGS) entry which is preliminary data.</text>
</comment>
<sequence>MDEKQKSVVEWCGRGHVATIRVSGGRRIILELPGNYKLEHQERRAGGELVLAFESSCSAAPPTHLEDAPGRETPLPRQDASEETGHSFGDATCVKLKVANNFRVKFPRSLEDTQGHE</sequence>
<evidence type="ECO:0000313" key="2">
    <source>
        <dbReference type="EMBL" id="MPC45518.1"/>
    </source>
</evidence>
<dbReference type="EMBL" id="VSRR010006766">
    <property type="protein sequence ID" value="MPC45518.1"/>
    <property type="molecule type" value="Genomic_DNA"/>
</dbReference>
<evidence type="ECO:0000256" key="1">
    <source>
        <dbReference type="SAM" id="MobiDB-lite"/>
    </source>
</evidence>
<dbReference type="AlphaFoldDB" id="A0A5B7FKT0"/>